<dbReference type="SUPFAM" id="SSF81301">
    <property type="entry name" value="Nucleotidyltransferase"/>
    <property type="match status" value="1"/>
</dbReference>
<comment type="caution">
    <text evidence="1">The sequence shown here is derived from an EMBL/GenBank/DDBJ whole genome shotgun (WGS) entry which is preliminary data.</text>
</comment>
<dbReference type="Gene3D" id="3.30.460.10">
    <property type="entry name" value="Beta Polymerase, domain 2"/>
    <property type="match status" value="1"/>
</dbReference>
<proteinExistence type="predicted"/>
<evidence type="ECO:0000313" key="2">
    <source>
        <dbReference type="Proteomes" id="UP000367750"/>
    </source>
</evidence>
<dbReference type="Proteomes" id="UP000367750">
    <property type="component" value="Unassembled WGS sequence"/>
</dbReference>
<dbReference type="InterPro" id="IPR043519">
    <property type="entry name" value="NT_sf"/>
</dbReference>
<dbReference type="GO" id="GO:0016779">
    <property type="term" value="F:nucleotidyltransferase activity"/>
    <property type="evidence" value="ECO:0007669"/>
    <property type="project" value="UniProtKB-KW"/>
</dbReference>
<evidence type="ECO:0000313" key="1">
    <source>
        <dbReference type="EMBL" id="KAA9007767.1"/>
    </source>
</evidence>
<dbReference type="Gene3D" id="1.20.120.330">
    <property type="entry name" value="Nucleotidyltransferases domain 2"/>
    <property type="match status" value="1"/>
</dbReference>
<protein>
    <submittedName>
        <fullName evidence="1">Aminoglycoside 6-adenylyltransferase</fullName>
    </submittedName>
</protein>
<keyword evidence="2" id="KW-1185">Reference proteome</keyword>
<keyword evidence="1" id="KW-0808">Transferase</keyword>
<dbReference type="InterPro" id="IPR007530">
    <property type="entry name" value="Aminoglycoside_adenylylTfrase"/>
</dbReference>
<reference evidence="1 2" key="1">
    <citation type="submission" date="2019-09" db="EMBL/GenBank/DDBJ databases">
        <title>Bacillus ochoae sp. nov., Paenibacillus whitsoniae sp. nov., Paenibacillus spiritus sp. nov. Isolated from the Mars Exploration Rover during spacecraft assembly.</title>
        <authorList>
            <person name="Seuylemezian A."/>
            <person name="Vaishampayan P."/>
        </authorList>
    </citation>
    <scope>NUCLEOTIDE SEQUENCE [LARGE SCALE GENOMIC DNA]</scope>
    <source>
        <strain evidence="1 2">MER_111</strain>
    </source>
</reference>
<accession>A0A5J5GI31</accession>
<sequence length="279" mass="32254">MMELILNTARRDERIRAVGMTGSRTNPNAPKDRFRDYDIVYVVNEMESLIADREWIDGFGERVILQRPDESALAPSEAKRTRYAYLMQLADGNRIDLTLCPAAEAARWNEGDTLAVVLLDKDSLLPELPAPGDSLYWIKEPSEAEFRDCCNEFRWVSTYIAKGLRRRELLYALDHLNLYVRPMLIRMLEWRAGIREGFSVSTGKNGKYLDRYTPAEDWNLLLETYPEAKEEAIWRALLTAGELFRRTGQEVAEGMGFRYPWEEDVSVTAYLEQMYEGEG</sequence>
<dbReference type="EMBL" id="VYKK01000004">
    <property type="protein sequence ID" value="KAA9007767.1"/>
    <property type="molecule type" value="Genomic_DNA"/>
</dbReference>
<organism evidence="1 2">
    <name type="scientific">Paenibacillus spiritus</name>
    <dbReference type="NCBI Taxonomy" id="2496557"/>
    <lineage>
        <taxon>Bacteria</taxon>
        <taxon>Bacillati</taxon>
        <taxon>Bacillota</taxon>
        <taxon>Bacilli</taxon>
        <taxon>Bacillales</taxon>
        <taxon>Paenibacillaceae</taxon>
        <taxon>Paenibacillus</taxon>
    </lineage>
</organism>
<keyword evidence="1" id="KW-0548">Nucleotidyltransferase</keyword>
<dbReference type="Pfam" id="PF04439">
    <property type="entry name" value="Adenyl_transf"/>
    <property type="match status" value="1"/>
</dbReference>
<dbReference type="AlphaFoldDB" id="A0A5J5GI31"/>
<dbReference type="OrthoDB" id="9776406at2"/>
<dbReference type="PIRSF" id="PIRSF000812">
    <property type="entry name" value="AAD"/>
    <property type="match status" value="1"/>
</dbReference>
<name>A0A5J5GI31_9BACL</name>
<gene>
    <name evidence="1" type="ORF">F4V43_04305</name>
</gene>
<dbReference type="SUPFAM" id="SSF81631">
    <property type="entry name" value="PAP/OAS1 substrate-binding domain"/>
    <property type="match status" value="1"/>
</dbReference>